<dbReference type="PANTHER" id="PTHR13936">
    <property type="entry name" value="PROFILIN"/>
    <property type="match status" value="1"/>
</dbReference>
<dbReference type="SUPFAM" id="SSF55770">
    <property type="entry name" value="Profilin (actin-binding protein)"/>
    <property type="match status" value="1"/>
</dbReference>
<dbReference type="GO" id="GO:0030833">
    <property type="term" value="P:regulation of actin filament polymerization"/>
    <property type="evidence" value="ECO:0007669"/>
    <property type="project" value="TreeGrafter"/>
</dbReference>
<dbReference type="GO" id="GO:0032233">
    <property type="term" value="P:positive regulation of actin filament bundle assembly"/>
    <property type="evidence" value="ECO:0007669"/>
    <property type="project" value="TreeGrafter"/>
</dbReference>
<evidence type="ECO:0000256" key="3">
    <source>
        <dbReference type="ARBA" id="ARBA00023212"/>
    </source>
</evidence>
<reference evidence="4 5" key="1">
    <citation type="journal article" date="2019" name="Sci. Data">
        <title>Hybrid genome assembly and annotation of Danionella translucida.</title>
        <authorList>
            <person name="Kadobianskyi M."/>
            <person name="Schulze L."/>
            <person name="Schuelke M."/>
            <person name="Judkewitz B."/>
        </authorList>
    </citation>
    <scope>NUCLEOTIDE SEQUENCE [LARGE SCALE GENOMIC DNA]</scope>
    <source>
        <strain evidence="4 5">Bolton</strain>
    </source>
</reference>
<dbReference type="PANTHER" id="PTHR13936:SF17">
    <property type="entry name" value="PROFILIN"/>
    <property type="match status" value="1"/>
</dbReference>
<name>A0A553MU07_9TELE</name>
<dbReference type="InterPro" id="IPR036140">
    <property type="entry name" value="PFN_sf"/>
</dbReference>
<dbReference type="OrthoDB" id="421374at2759"/>
<dbReference type="GO" id="GO:0003779">
    <property type="term" value="F:actin binding"/>
    <property type="evidence" value="ECO:0007669"/>
    <property type="project" value="InterPro"/>
</dbReference>
<comment type="subcellular location">
    <subcellularLocation>
        <location evidence="1">Cytoplasm</location>
        <location evidence="1">Cytoskeleton</location>
    </subcellularLocation>
</comment>
<evidence type="ECO:0000256" key="2">
    <source>
        <dbReference type="ARBA" id="ARBA00022490"/>
    </source>
</evidence>
<keyword evidence="3" id="KW-0206">Cytoskeleton</keyword>
<dbReference type="Pfam" id="PF00235">
    <property type="entry name" value="Profilin"/>
    <property type="match status" value="1"/>
</dbReference>
<dbReference type="InterPro" id="IPR005454">
    <property type="entry name" value="Profilin1/2/3_vertebrate"/>
</dbReference>
<dbReference type="PRINTS" id="PR01639">
    <property type="entry name" value="PROFILINMAML"/>
</dbReference>
<organism evidence="4 5">
    <name type="scientific">Danionella cerebrum</name>
    <dbReference type="NCBI Taxonomy" id="2873325"/>
    <lineage>
        <taxon>Eukaryota</taxon>
        <taxon>Metazoa</taxon>
        <taxon>Chordata</taxon>
        <taxon>Craniata</taxon>
        <taxon>Vertebrata</taxon>
        <taxon>Euteleostomi</taxon>
        <taxon>Actinopterygii</taxon>
        <taxon>Neopterygii</taxon>
        <taxon>Teleostei</taxon>
        <taxon>Ostariophysi</taxon>
        <taxon>Cypriniformes</taxon>
        <taxon>Danionidae</taxon>
        <taxon>Danioninae</taxon>
        <taxon>Danionella</taxon>
    </lineage>
</organism>
<evidence type="ECO:0000313" key="4">
    <source>
        <dbReference type="EMBL" id="TRY56673.1"/>
    </source>
</evidence>
<dbReference type="EMBL" id="SRMA01027269">
    <property type="protein sequence ID" value="TRY56673.1"/>
    <property type="molecule type" value="Genomic_DNA"/>
</dbReference>
<keyword evidence="2" id="KW-0963">Cytoplasm</keyword>
<gene>
    <name evidence="4" type="ORF">DNTS_021031</name>
</gene>
<sequence>MEPAEVRKIVDSNRGDLFASGVTLAGRKCMVLRDNLNMDGQNTMDVKMKISEAEDDGFFFTIGRSLKALIIAKGVKGVHWPTLNSLVCTIMEHIKTNLS</sequence>
<dbReference type="STRING" id="623744.A0A553MU07"/>
<dbReference type="GO" id="GO:0030036">
    <property type="term" value="P:actin cytoskeleton organization"/>
    <property type="evidence" value="ECO:0007669"/>
    <property type="project" value="InterPro"/>
</dbReference>
<dbReference type="AlphaFoldDB" id="A0A553MU07"/>
<dbReference type="Proteomes" id="UP000316079">
    <property type="component" value="Unassembled WGS sequence"/>
</dbReference>
<protein>
    <submittedName>
        <fullName evidence="4">Uncharacterized protein</fullName>
    </submittedName>
</protein>
<evidence type="ECO:0000256" key="1">
    <source>
        <dbReference type="ARBA" id="ARBA00004245"/>
    </source>
</evidence>
<proteinExistence type="predicted"/>
<dbReference type="GO" id="GO:0005737">
    <property type="term" value="C:cytoplasm"/>
    <property type="evidence" value="ECO:0007669"/>
    <property type="project" value="TreeGrafter"/>
</dbReference>
<evidence type="ECO:0000313" key="5">
    <source>
        <dbReference type="Proteomes" id="UP000316079"/>
    </source>
</evidence>
<dbReference type="InterPro" id="IPR048278">
    <property type="entry name" value="PFN"/>
</dbReference>
<accession>A0A553MU07</accession>
<dbReference type="GO" id="GO:0005856">
    <property type="term" value="C:cytoskeleton"/>
    <property type="evidence" value="ECO:0007669"/>
    <property type="project" value="UniProtKB-SubCell"/>
</dbReference>
<comment type="caution">
    <text evidence="4">The sequence shown here is derived from an EMBL/GenBank/DDBJ whole genome shotgun (WGS) entry which is preliminary data.</text>
</comment>
<keyword evidence="5" id="KW-1185">Reference proteome</keyword>
<dbReference type="Gene3D" id="3.30.450.30">
    <property type="entry name" value="Dynein light chain 2a, cytoplasmic"/>
    <property type="match status" value="1"/>
</dbReference>